<dbReference type="Proteomes" id="UP000006903">
    <property type="component" value="Chromosome"/>
</dbReference>
<evidence type="ECO:0000256" key="1">
    <source>
        <dbReference type="SAM" id="MobiDB-lite"/>
    </source>
</evidence>
<evidence type="ECO:0000313" key="3">
    <source>
        <dbReference type="Proteomes" id="UP000006903"/>
    </source>
</evidence>
<proteinExistence type="predicted"/>
<gene>
    <name evidence="2" type="ordered locus">DKAM_1299</name>
</gene>
<dbReference type="AlphaFoldDB" id="B8D694"/>
<name>B8D694_DESA1</name>
<reference evidence="2 3" key="1">
    <citation type="journal article" date="2009" name="J. Bacteriol.">
        <title>Complete genome sequence of the anaerobic, protein-degrading hyperthermophilic crenarchaeon Desulfurococcus kamchatkensis.</title>
        <authorList>
            <person name="Ravin N.V."/>
            <person name="Mardanov A.V."/>
            <person name="Beletsky A.V."/>
            <person name="Kublanov I.V."/>
            <person name="Kolganova T.V."/>
            <person name="Lebedinsky A.V."/>
            <person name="Chernyh N.A."/>
            <person name="Bonch-Osmolovskaya E.A."/>
            <person name="Skryabin K.G."/>
        </authorList>
    </citation>
    <scope>NUCLEOTIDE SEQUENCE [LARGE SCALE GENOMIC DNA]</scope>
    <source>
        <strain evidence="3">DSM 18924 / JCM 16383 / VKM B-2413 / 1221n</strain>
    </source>
</reference>
<accession>B8D694</accession>
<protein>
    <submittedName>
        <fullName evidence="2">Uncharacterized protein</fullName>
    </submittedName>
</protein>
<dbReference type="STRING" id="490899.DKAM_1299"/>
<dbReference type="EMBL" id="CP001140">
    <property type="protein sequence ID" value="ACL11625.1"/>
    <property type="molecule type" value="Genomic_DNA"/>
</dbReference>
<evidence type="ECO:0000313" key="2">
    <source>
        <dbReference type="EMBL" id="ACL11625.1"/>
    </source>
</evidence>
<dbReference type="HOGENOM" id="CLU_3210596_0_0_2"/>
<dbReference type="KEGG" id="dka:DKAM_1299"/>
<organism evidence="2 3">
    <name type="scientific">Desulfurococcus amylolyticus (strain DSM 18924 / JCM 16383 / VKM B-2413 / 1221n)</name>
    <name type="common">Desulfurococcus kamchatkensis</name>
    <dbReference type="NCBI Taxonomy" id="490899"/>
    <lineage>
        <taxon>Archaea</taxon>
        <taxon>Thermoproteota</taxon>
        <taxon>Thermoprotei</taxon>
        <taxon>Desulfurococcales</taxon>
        <taxon>Desulfurococcaceae</taxon>
        <taxon>Desulfurococcus</taxon>
    </lineage>
</organism>
<feature type="region of interest" description="Disordered" evidence="1">
    <location>
        <begin position="20"/>
        <end position="44"/>
    </location>
</feature>
<sequence length="44" mass="5201">MTPAPWGWWRWSPLWREGVNHLSQGNPARPGREQPNPGHQRSWV</sequence>